<dbReference type="RefSeq" id="WP_344830063.1">
    <property type="nucleotide sequence ID" value="NZ_BAAAUV010000008.1"/>
</dbReference>
<dbReference type="Pfam" id="PF12679">
    <property type="entry name" value="ABC2_membrane_2"/>
    <property type="match status" value="1"/>
</dbReference>
<reference evidence="3" key="1">
    <citation type="journal article" date="2019" name="Int. J. Syst. Evol. Microbiol.">
        <title>The Global Catalogue of Microorganisms (GCM) 10K type strain sequencing project: providing services to taxonomists for standard genome sequencing and annotation.</title>
        <authorList>
            <consortium name="The Broad Institute Genomics Platform"/>
            <consortium name="The Broad Institute Genome Sequencing Center for Infectious Disease"/>
            <person name="Wu L."/>
            <person name="Ma J."/>
        </authorList>
    </citation>
    <scope>NUCLEOTIDE SEQUENCE [LARGE SCALE GENOMIC DNA]</scope>
    <source>
        <strain evidence="3">JCM 9377</strain>
    </source>
</reference>
<keyword evidence="3" id="KW-1185">Reference proteome</keyword>
<accession>A0ABP6QDU5</accession>
<feature type="transmembrane region" description="Helical" evidence="1">
    <location>
        <begin position="243"/>
        <end position="267"/>
    </location>
</feature>
<proteinExistence type="predicted"/>
<feature type="transmembrane region" description="Helical" evidence="1">
    <location>
        <begin position="164"/>
        <end position="185"/>
    </location>
</feature>
<dbReference type="PANTHER" id="PTHR37305:SF1">
    <property type="entry name" value="MEMBRANE PROTEIN"/>
    <property type="match status" value="1"/>
</dbReference>
<feature type="transmembrane region" description="Helical" evidence="1">
    <location>
        <begin position="119"/>
        <end position="144"/>
    </location>
</feature>
<feature type="transmembrane region" description="Helical" evidence="1">
    <location>
        <begin position="76"/>
        <end position="98"/>
    </location>
</feature>
<comment type="caution">
    <text evidence="2">The sequence shown here is derived from an EMBL/GenBank/DDBJ whole genome shotgun (WGS) entry which is preliminary data.</text>
</comment>
<protein>
    <submittedName>
        <fullName evidence="2">ABC transporter permease subunit</fullName>
    </submittedName>
</protein>
<keyword evidence="1" id="KW-0812">Transmembrane</keyword>
<keyword evidence="1" id="KW-1133">Transmembrane helix</keyword>
<gene>
    <name evidence="2" type="ORF">GCM10010468_39050</name>
</gene>
<dbReference type="EMBL" id="BAAAUV010000008">
    <property type="protein sequence ID" value="GAA3216750.1"/>
    <property type="molecule type" value="Genomic_DNA"/>
</dbReference>
<feature type="transmembrane region" description="Helical" evidence="1">
    <location>
        <begin position="35"/>
        <end position="56"/>
    </location>
</feature>
<feature type="transmembrane region" description="Helical" evidence="1">
    <location>
        <begin position="192"/>
        <end position="213"/>
    </location>
</feature>
<keyword evidence="1" id="KW-0472">Membrane</keyword>
<evidence type="ECO:0000256" key="1">
    <source>
        <dbReference type="SAM" id="Phobius"/>
    </source>
</evidence>
<evidence type="ECO:0000313" key="3">
    <source>
        <dbReference type="Proteomes" id="UP001501237"/>
    </source>
</evidence>
<dbReference type="PANTHER" id="PTHR37305">
    <property type="entry name" value="INTEGRAL MEMBRANE PROTEIN-RELATED"/>
    <property type="match status" value="1"/>
</dbReference>
<organism evidence="2 3">
    <name type="scientific">Actinocorallia longicatena</name>
    <dbReference type="NCBI Taxonomy" id="111803"/>
    <lineage>
        <taxon>Bacteria</taxon>
        <taxon>Bacillati</taxon>
        <taxon>Actinomycetota</taxon>
        <taxon>Actinomycetes</taxon>
        <taxon>Streptosporangiales</taxon>
        <taxon>Thermomonosporaceae</taxon>
        <taxon>Actinocorallia</taxon>
    </lineage>
</organism>
<evidence type="ECO:0000313" key="2">
    <source>
        <dbReference type="EMBL" id="GAA3216750.1"/>
    </source>
</evidence>
<name>A0ABP6QDU5_9ACTN</name>
<sequence length="272" mass="28587">MSTATVPAAGAVRKPGFGNVLGSEWTKIRTVRSTYWTGLGTLAVSIGLSAAFAALFATSYDSLDAEDRIAFDPTAFGMLGASVFGILVMAVFGVLVITPEFATGMIRTSLTAVPKRGRYFVAKALVLVLVAMVIGLVSTFVSYFLSQLIFSSKHLNGSIGDPGVLRAVIGGGLYLALVGLFAYALGAILRHTAGAVSLALGIVFVLPIFANFLPGSWGRTVAKFMPSNAGSAIMNTHPQTTSLAPWTGFGVFCLYVVILLVIAYVLFEKRDA</sequence>
<dbReference type="Proteomes" id="UP001501237">
    <property type="component" value="Unassembled WGS sequence"/>
</dbReference>